<evidence type="ECO:0000256" key="1">
    <source>
        <dbReference type="SAM" id="MobiDB-lite"/>
    </source>
</evidence>
<keyword evidence="2" id="KW-0812">Transmembrane</keyword>
<organism evidence="3 4">
    <name type="scientific">Aspergillus pseudocaelatus</name>
    <dbReference type="NCBI Taxonomy" id="1825620"/>
    <lineage>
        <taxon>Eukaryota</taxon>
        <taxon>Fungi</taxon>
        <taxon>Dikarya</taxon>
        <taxon>Ascomycota</taxon>
        <taxon>Pezizomycotina</taxon>
        <taxon>Eurotiomycetes</taxon>
        <taxon>Eurotiomycetidae</taxon>
        <taxon>Eurotiales</taxon>
        <taxon>Aspergillaceae</taxon>
        <taxon>Aspergillus</taxon>
        <taxon>Aspergillus subgen. Circumdati</taxon>
    </lineage>
</organism>
<accession>A0ABQ6W6L3</accession>
<keyword evidence="2" id="KW-1133">Transmembrane helix</keyword>
<evidence type="ECO:0000313" key="3">
    <source>
        <dbReference type="EMBL" id="KAE8412787.1"/>
    </source>
</evidence>
<feature type="compositionally biased region" description="Low complexity" evidence="1">
    <location>
        <begin position="12"/>
        <end position="24"/>
    </location>
</feature>
<dbReference type="EMBL" id="ML735823">
    <property type="protein sequence ID" value="KAE8412787.1"/>
    <property type="molecule type" value="Genomic_DNA"/>
</dbReference>
<feature type="transmembrane region" description="Helical" evidence="2">
    <location>
        <begin position="64"/>
        <end position="83"/>
    </location>
</feature>
<dbReference type="Proteomes" id="UP000325395">
    <property type="component" value="Unassembled WGS sequence"/>
</dbReference>
<proteinExistence type="predicted"/>
<feature type="region of interest" description="Disordered" evidence="1">
    <location>
        <begin position="1"/>
        <end position="27"/>
    </location>
</feature>
<reference evidence="3 4" key="1">
    <citation type="submission" date="2019-04" db="EMBL/GenBank/DDBJ databases">
        <authorList>
            <consortium name="DOE Joint Genome Institute"/>
            <person name="Mondo S."/>
            <person name="Kjaerbolling I."/>
            <person name="Vesth T."/>
            <person name="Frisvad J.C."/>
            <person name="Nybo J.L."/>
            <person name="Theobald S."/>
            <person name="Kildgaard S."/>
            <person name="Isbrandt T."/>
            <person name="Kuo A."/>
            <person name="Sato A."/>
            <person name="Lyhne E.K."/>
            <person name="Kogle M.E."/>
            <person name="Wiebenga A."/>
            <person name="Kun R.S."/>
            <person name="Lubbers R.J."/>
            <person name="Makela M.R."/>
            <person name="Barry K."/>
            <person name="Chovatia M."/>
            <person name="Clum A."/>
            <person name="Daum C."/>
            <person name="Haridas S."/>
            <person name="He G."/>
            <person name="LaButti K."/>
            <person name="Lipzen A."/>
            <person name="Riley R."/>
            <person name="Salamov A."/>
            <person name="Simmons B.A."/>
            <person name="Magnuson J.K."/>
            <person name="Henrissat B."/>
            <person name="Mortensen U.H."/>
            <person name="Larsen T.O."/>
            <person name="Devries R.P."/>
            <person name="Grigoriev I.V."/>
            <person name="Machida M."/>
            <person name="Baker S.E."/>
            <person name="Andersen M.R."/>
            <person name="Cantor M.N."/>
            <person name="Hua S.X."/>
        </authorList>
    </citation>
    <scope>NUCLEOTIDE SEQUENCE [LARGE SCALE GENOMIC DNA]</scope>
    <source>
        <strain evidence="3 4">CBS 117616</strain>
    </source>
</reference>
<name>A0ABQ6W6L3_9EURO</name>
<gene>
    <name evidence="3" type="ORF">BDV36DRAFT_270306</name>
</gene>
<protein>
    <submittedName>
        <fullName evidence="3">Uncharacterized protein</fullName>
    </submittedName>
</protein>
<evidence type="ECO:0000256" key="2">
    <source>
        <dbReference type="SAM" id="Phobius"/>
    </source>
</evidence>
<sequence length="88" mass="10224">MNPLESGHKAIPNTQTTPTTQYTNHAKKEPKNQLYTIYIIHTCTFIHTYIRYNTQTKAKSSNIVYTSYVTSNLIMYVGMYVQVTKKEK</sequence>
<keyword evidence="4" id="KW-1185">Reference proteome</keyword>
<keyword evidence="2" id="KW-0472">Membrane</keyword>
<evidence type="ECO:0000313" key="4">
    <source>
        <dbReference type="Proteomes" id="UP000325395"/>
    </source>
</evidence>